<gene>
    <name evidence="1" type="ORF">KEC16_08245</name>
</gene>
<comment type="caution">
    <text evidence="1">The sequence shown here is derived from an EMBL/GenBank/DDBJ whole genome shotgun (WGS) entry which is preliminary data.</text>
</comment>
<dbReference type="EMBL" id="JAGTUF010000005">
    <property type="protein sequence ID" value="MBR9971703.1"/>
    <property type="molecule type" value="Genomic_DNA"/>
</dbReference>
<keyword evidence="2" id="KW-1185">Reference proteome</keyword>
<reference evidence="1 2" key="1">
    <citation type="submission" date="2021-04" db="EMBL/GenBank/DDBJ databases">
        <title>Magnetospirillum sulfuroxidans sp. nov., a facultative chemolithoautotrophic sulfur-oxidizing alphaproteobacterium isolated from freshwater sediment and proposals for Paramagetospirillum gen. nov., and Magnetospirillaceae fam. nov.</title>
        <authorList>
            <person name="Koziaeva V."/>
            <person name="Geelhoed J.S."/>
            <person name="Sorokin D.Y."/>
            <person name="Grouzdev D.S."/>
        </authorList>
    </citation>
    <scope>NUCLEOTIDE SEQUENCE [LARGE SCALE GENOMIC DNA]</scope>
    <source>
        <strain evidence="1 2">J10</strain>
    </source>
</reference>
<accession>A0ABS5IDD8</accession>
<evidence type="ECO:0000313" key="2">
    <source>
        <dbReference type="Proteomes" id="UP000680714"/>
    </source>
</evidence>
<sequence length="435" mass="47032">MRDPLNYVSRKVGINSFSEIPVFKATALAKGEGWALTNDGGDAEFVLDPIEEGDISRLRAVFRDMLAFIRDITTLSARGTSVPLWQMQNATTLGVLEKLDTSAGPPLANPQMTAGIKMSKLRHVMTELGNRQGDPTATDIQYRGDRLAVATVLKECSLAAGAQITGRSAEYKSLIALVVSYVVLSSLCQALSESIKQITSLMSRSNLGTAFTQTKEWDNLPSSPTGQQKFRNGMLKDVINSAKRAKRALHSDPSDIKEGLQLSFTGLWEQTRAGPTIGDVVDGLMQGRDVFAWTYGRQRMAVGGSSMGSMGMNKSAPNKTKDDLIIIEFRDFVTQIPLAQWAPWAESLARWVQHINTGHDTVFTAHVAAPLAPAVKSRIGTASPVKTAGMFAGALALHLLSPVMQFKPMNPLPPAGTGWVWAGGARLKLPAGRRL</sequence>
<protein>
    <submittedName>
        <fullName evidence="1">Uncharacterized protein</fullName>
    </submittedName>
</protein>
<dbReference type="Proteomes" id="UP000680714">
    <property type="component" value="Unassembled WGS sequence"/>
</dbReference>
<proteinExistence type="predicted"/>
<evidence type="ECO:0000313" key="1">
    <source>
        <dbReference type="EMBL" id="MBR9971703.1"/>
    </source>
</evidence>
<organism evidence="1 2">
    <name type="scientific">Magnetospirillum sulfuroxidans</name>
    <dbReference type="NCBI Taxonomy" id="611300"/>
    <lineage>
        <taxon>Bacteria</taxon>
        <taxon>Pseudomonadati</taxon>
        <taxon>Pseudomonadota</taxon>
        <taxon>Alphaproteobacteria</taxon>
        <taxon>Rhodospirillales</taxon>
        <taxon>Rhodospirillaceae</taxon>
        <taxon>Magnetospirillum</taxon>
    </lineage>
</organism>
<name>A0ABS5IDD8_9PROT</name>